<protein>
    <submittedName>
        <fullName evidence="1">Uncharacterized protein</fullName>
    </submittedName>
</protein>
<evidence type="ECO:0000313" key="2">
    <source>
        <dbReference type="Proteomes" id="UP000076408"/>
    </source>
</evidence>
<dbReference type="AlphaFoldDB" id="A0A182Y6M7"/>
<dbReference type="VEuPathDB" id="VectorBase:ASTE005230"/>
<reference evidence="2" key="1">
    <citation type="journal article" date="2014" name="Genome Biol.">
        <title>Genome analysis of a major urban malaria vector mosquito, Anopheles stephensi.</title>
        <authorList>
            <person name="Jiang X."/>
            <person name="Peery A."/>
            <person name="Hall A.B."/>
            <person name="Sharma A."/>
            <person name="Chen X.G."/>
            <person name="Waterhouse R.M."/>
            <person name="Komissarov A."/>
            <person name="Riehle M.M."/>
            <person name="Shouche Y."/>
            <person name="Sharakhova M.V."/>
            <person name="Lawson D."/>
            <person name="Pakpour N."/>
            <person name="Arensburger P."/>
            <person name="Davidson V.L."/>
            <person name="Eiglmeier K."/>
            <person name="Emrich S."/>
            <person name="George P."/>
            <person name="Kennedy R.C."/>
            <person name="Mane S.P."/>
            <person name="Maslen G."/>
            <person name="Oringanje C."/>
            <person name="Qi Y."/>
            <person name="Settlage R."/>
            <person name="Tojo M."/>
            <person name="Tubio J.M."/>
            <person name="Unger M.F."/>
            <person name="Wang B."/>
            <person name="Vernick K.D."/>
            <person name="Ribeiro J.M."/>
            <person name="James A.A."/>
            <person name="Michel K."/>
            <person name="Riehle M.A."/>
            <person name="Luckhart S."/>
            <person name="Sharakhov I.V."/>
            <person name="Tu Z."/>
        </authorList>
    </citation>
    <scope>NUCLEOTIDE SEQUENCE [LARGE SCALE GENOMIC DNA]</scope>
    <source>
        <strain evidence="2">Indian</strain>
    </source>
</reference>
<dbReference type="Proteomes" id="UP000076408">
    <property type="component" value="Unassembled WGS sequence"/>
</dbReference>
<dbReference type="Gene3D" id="2.10.25.10">
    <property type="entry name" value="Laminin"/>
    <property type="match status" value="1"/>
</dbReference>
<dbReference type="VEuPathDB" id="VectorBase:ASTEI20_033020"/>
<proteinExistence type="predicted"/>
<sequence length="105" mass="11238">MRVLIVGFAIFIALIALATHTAAGPANCDPVYEEWTDKADCDENCQNICSPVEDACLCRFGYLRDLTTGKCIPSDQCTPAPENVKLTCLGAPACMCSPRASVSYS</sequence>
<accession>A0A182Y6M7</accession>
<dbReference type="VEuPathDB" id="VectorBase:ASTEI04113"/>
<dbReference type="EnsemblMetazoa" id="ASTEI04113-RA">
    <property type="protein sequence ID" value="ASTEI04113-PA"/>
    <property type="gene ID" value="ASTEI04113"/>
</dbReference>
<evidence type="ECO:0000313" key="1">
    <source>
        <dbReference type="EnsemblMetazoa" id="ASTEI04113-PA"/>
    </source>
</evidence>
<organism evidence="1 2">
    <name type="scientific">Anopheles stephensi</name>
    <name type="common">Indo-Pakistan malaria mosquito</name>
    <dbReference type="NCBI Taxonomy" id="30069"/>
    <lineage>
        <taxon>Eukaryota</taxon>
        <taxon>Metazoa</taxon>
        <taxon>Ecdysozoa</taxon>
        <taxon>Arthropoda</taxon>
        <taxon>Hexapoda</taxon>
        <taxon>Insecta</taxon>
        <taxon>Pterygota</taxon>
        <taxon>Neoptera</taxon>
        <taxon>Endopterygota</taxon>
        <taxon>Diptera</taxon>
        <taxon>Nematocera</taxon>
        <taxon>Culicoidea</taxon>
        <taxon>Culicidae</taxon>
        <taxon>Anophelinae</taxon>
        <taxon>Anopheles</taxon>
    </lineage>
</organism>
<name>A0A182Y6M7_ANOST</name>
<dbReference type="OMA" id="ADCDENC"/>
<reference evidence="1" key="2">
    <citation type="submission" date="2020-05" db="UniProtKB">
        <authorList>
            <consortium name="EnsemblMetazoa"/>
        </authorList>
    </citation>
    <scope>IDENTIFICATION</scope>
    <source>
        <strain evidence="1">Indian</strain>
    </source>
</reference>
<keyword evidence="2" id="KW-1185">Reference proteome</keyword>